<proteinExistence type="predicted"/>
<organism evidence="1 2">
    <name type="scientific">Brassica cretica</name>
    <name type="common">Mustard</name>
    <dbReference type="NCBI Taxonomy" id="69181"/>
    <lineage>
        <taxon>Eukaryota</taxon>
        <taxon>Viridiplantae</taxon>
        <taxon>Streptophyta</taxon>
        <taxon>Embryophyta</taxon>
        <taxon>Tracheophyta</taxon>
        <taxon>Spermatophyta</taxon>
        <taxon>Magnoliopsida</taxon>
        <taxon>eudicotyledons</taxon>
        <taxon>Gunneridae</taxon>
        <taxon>Pentapetalae</taxon>
        <taxon>rosids</taxon>
        <taxon>malvids</taxon>
        <taxon>Brassicales</taxon>
        <taxon>Brassicaceae</taxon>
        <taxon>Brassiceae</taxon>
        <taxon>Brassica</taxon>
    </lineage>
</organism>
<accession>A0ABQ7CJ23</accession>
<comment type="caution">
    <text evidence="1">The sequence shown here is derived from an EMBL/GenBank/DDBJ whole genome shotgun (WGS) entry which is preliminary data.</text>
</comment>
<dbReference type="EMBL" id="QGKV02000832">
    <property type="protein sequence ID" value="KAF3551696.1"/>
    <property type="molecule type" value="Genomic_DNA"/>
</dbReference>
<evidence type="ECO:0000313" key="1">
    <source>
        <dbReference type="EMBL" id="KAF3551696.1"/>
    </source>
</evidence>
<keyword evidence="2" id="KW-1185">Reference proteome</keyword>
<dbReference type="Proteomes" id="UP000266723">
    <property type="component" value="Unassembled WGS sequence"/>
</dbReference>
<protein>
    <submittedName>
        <fullName evidence="1">Uncharacterized protein</fullName>
    </submittedName>
</protein>
<name>A0ABQ7CJ23_BRACR</name>
<sequence length="114" mass="12628">MMLMTFNDVIKRHKLVVACIISQRKGSGSVWKHQHGNGSGYAEAEAYGSAEARFFEKLGSGEGIPSCIPCYSLMKFLEKEYNRAISPINLAIAEQVPQQPPTTPIMTMKIQIPI</sequence>
<gene>
    <name evidence="1" type="ORF">DY000_02000065</name>
</gene>
<reference evidence="1 2" key="1">
    <citation type="journal article" date="2020" name="BMC Genomics">
        <title>Intraspecific diversification of the crop wild relative Brassica cretica Lam. using demographic model selection.</title>
        <authorList>
            <person name="Kioukis A."/>
            <person name="Michalopoulou V.A."/>
            <person name="Briers L."/>
            <person name="Pirintsos S."/>
            <person name="Studholme D.J."/>
            <person name="Pavlidis P."/>
            <person name="Sarris P.F."/>
        </authorList>
    </citation>
    <scope>NUCLEOTIDE SEQUENCE [LARGE SCALE GENOMIC DNA]</scope>
    <source>
        <strain evidence="2">cv. PFS-1207/04</strain>
    </source>
</reference>
<evidence type="ECO:0000313" key="2">
    <source>
        <dbReference type="Proteomes" id="UP000266723"/>
    </source>
</evidence>